<organism evidence="2">
    <name type="scientific">Nitrosopumilaceae spindle-shaped virus</name>
    <dbReference type="NCBI Taxonomy" id="3065433"/>
    <lineage>
        <taxon>Viruses</taxon>
    </lineage>
</organism>
<dbReference type="EMBL" id="BK067791">
    <property type="protein sequence ID" value="DBA52199.1"/>
    <property type="molecule type" value="Genomic_DNA"/>
</dbReference>
<sequence>MREFATACYTCTNVKTGAVPIVFTTMKKNETKIKIQGDFYDKHIAKNHQVKTVEISSITQAKKKPKVSITKERA</sequence>
<proteinExistence type="predicted"/>
<evidence type="ECO:0000313" key="1">
    <source>
        <dbReference type="EMBL" id="DBA51702.1"/>
    </source>
</evidence>
<reference evidence="2" key="2">
    <citation type="submission" date="2024-03" db="EMBL/GenBank/DDBJ databases">
        <authorList>
            <person name="Ni Y."/>
            <person name="Xu T."/>
            <person name="Yan S."/>
            <person name="Chen L."/>
            <person name="Wang Y."/>
        </authorList>
    </citation>
    <scope>NUCLEOTIDE SEQUENCE</scope>
    <source>
        <strain evidence="2">NTT1</strain>
        <strain evidence="1">NTT2</strain>
    </source>
</reference>
<name>A0AAT9JAZ2_9VIRU</name>
<dbReference type="EMBL" id="BK067783">
    <property type="protein sequence ID" value="DBA51702.1"/>
    <property type="molecule type" value="Genomic_DNA"/>
</dbReference>
<reference evidence="2" key="1">
    <citation type="journal article" date="2024" name="Environ. Microbiol. Rep.">
        <title>Hiding in plain sight: The discovery of complete genomes of 11 hypothetical spindle-shaped viruses that putatively infect mesophilic ammonia-oxidizing archaea.</title>
        <authorList>
            <person name="Ni Y."/>
            <person name="Xu T."/>
            <person name="Yan S."/>
            <person name="Chen L."/>
            <person name="Wang Y."/>
        </authorList>
    </citation>
    <scope>NUCLEOTIDE SEQUENCE</scope>
    <source>
        <strain evidence="2">NTT1</strain>
        <strain evidence="1">NTT2</strain>
    </source>
</reference>
<protein>
    <submittedName>
        <fullName evidence="1">ORF3</fullName>
    </submittedName>
    <submittedName>
        <fullName evidence="2">ORF58</fullName>
    </submittedName>
</protein>
<accession>A0AAT9JAZ2</accession>
<evidence type="ECO:0000313" key="2">
    <source>
        <dbReference type="EMBL" id="DBA52199.1"/>
    </source>
</evidence>